<evidence type="ECO:0000313" key="2">
    <source>
        <dbReference type="EMBL" id="ADC45292.1"/>
    </source>
</evidence>
<dbReference type="Proteomes" id="UP000002429">
    <property type="component" value="Plasmid megaplasmid"/>
</dbReference>
<proteinExistence type="predicted"/>
<accession>D3DYC2</accession>
<keyword evidence="1" id="KW-0812">Transmembrane</keyword>
<dbReference type="KEGG" id="rme:Rmet_6712"/>
<evidence type="ECO:0000313" key="3">
    <source>
        <dbReference type="Proteomes" id="UP000002429"/>
    </source>
</evidence>
<gene>
    <name evidence="2" type="ordered locus">Rmet_6712</name>
</gene>
<keyword evidence="3" id="KW-1185">Reference proteome</keyword>
<keyword evidence="1" id="KW-1133">Transmembrane helix</keyword>
<protein>
    <submittedName>
        <fullName evidence="2">Uncharacterized protein</fullName>
    </submittedName>
</protein>
<geneLocation type="plasmid" evidence="2 3">
    <name>megaplasmid</name>
</geneLocation>
<organism evidence="2 3">
    <name type="scientific">Cupriavidus metallidurans (strain ATCC 43123 / DSM 2839 / NBRC 102507 / CH34)</name>
    <name type="common">Ralstonia metallidurans</name>
    <dbReference type="NCBI Taxonomy" id="266264"/>
    <lineage>
        <taxon>Bacteria</taxon>
        <taxon>Pseudomonadati</taxon>
        <taxon>Pseudomonadota</taxon>
        <taxon>Betaproteobacteria</taxon>
        <taxon>Burkholderiales</taxon>
        <taxon>Burkholderiaceae</taxon>
        <taxon>Cupriavidus</taxon>
    </lineage>
</organism>
<reference evidence="3" key="1">
    <citation type="journal article" date="2010" name="PLoS ONE">
        <title>The complete genome sequence of Cupriavidus metallidurans strain CH34, a master survivalist in harsh and anthropogenic environments.</title>
        <authorList>
            <person name="Janssen P.J."/>
            <person name="Van Houdt R."/>
            <person name="Moors H."/>
            <person name="Monsieurs P."/>
            <person name="Morin N."/>
            <person name="Michaux A."/>
            <person name="Benotmane M.A."/>
            <person name="Leys N."/>
            <person name="Vallaeys T."/>
            <person name="Lapidus A."/>
            <person name="Monchy S."/>
            <person name="Medigue C."/>
            <person name="Taghavi S."/>
            <person name="McCorkle S."/>
            <person name="Dunn J."/>
            <person name="van der Lelie D."/>
            <person name="Mergeay M."/>
        </authorList>
    </citation>
    <scope>NUCLEOTIDE SEQUENCE [LARGE SCALE GENOMIC DNA]</scope>
    <source>
        <strain evidence="3">ATCC 43123 / DSM 2839 / NBRC 102507 / CH34</strain>
    </source>
</reference>
<dbReference type="EMBL" id="CP000353">
    <property type="protein sequence ID" value="ADC45292.1"/>
    <property type="molecule type" value="Genomic_DNA"/>
</dbReference>
<keyword evidence="2" id="KW-0614">Plasmid</keyword>
<feature type="transmembrane region" description="Helical" evidence="1">
    <location>
        <begin position="31"/>
        <end position="56"/>
    </location>
</feature>
<dbReference type="HOGENOM" id="CLU_2976093_0_0_4"/>
<keyword evidence="1" id="KW-0472">Membrane</keyword>
<evidence type="ECO:0000256" key="1">
    <source>
        <dbReference type="SAM" id="Phobius"/>
    </source>
</evidence>
<dbReference type="AlphaFoldDB" id="D3DYC2"/>
<sequence>MLAIYFSSFALLVLSQLFEWHHRRSETPSRALYWVSAFSYSTSLLVMVCAGATIVIGS</sequence>
<name>D3DYC2_CUPMC</name>